<evidence type="ECO:0000256" key="5">
    <source>
        <dbReference type="ARBA" id="ARBA00022741"/>
    </source>
</evidence>
<feature type="domain" description="Signal transduction histidine kinase subgroup 3 dimerisation and phosphoacceptor" evidence="12">
    <location>
        <begin position="401"/>
        <end position="465"/>
    </location>
</feature>
<feature type="coiled-coil region" evidence="9">
    <location>
        <begin position="380"/>
        <end position="408"/>
    </location>
</feature>
<feature type="compositionally biased region" description="Polar residues" evidence="10">
    <location>
        <begin position="527"/>
        <end position="547"/>
    </location>
</feature>
<feature type="transmembrane region" description="Helical" evidence="11">
    <location>
        <begin position="146"/>
        <end position="164"/>
    </location>
</feature>
<dbReference type="SUPFAM" id="SSF55781">
    <property type="entry name" value="GAF domain-like"/>
    <property type="match status" value="1"/>
</dbReference>
<dbReference type="PANTHER" id="PTHR24421:SF10">
    <property type="entry name" value="NITRATE_NITRITE SENSOR PROTEIN NARQ"/>
    <property type="match status" value="1"/>
</dbReference>
<evidence type="ECO:0000256" key="9">
    <source>
        <dbReference type="SAM" id="Coils"/>
    </source>
</evidence>
<evidence type="ECO:0000256" key="1">
    <source>
        <dbReference type="ARBA" id="ARBA00000085"/>
    </source>
</evidence>
<keyword evidence="11" id="KW-1133">Transmembrane helix</keyword>
<keyword evidence="4" id="KW-0808">Transferase</keyword>
<dbReference type="Pfam" id="PF07730">
    <property type="entry name" value="HisKA_3"/>
    <property type="match status" value="1"/>
</dbReference>
<evidence type="ECO:0000256" key="10">
    <source>
        <dbReference type="SAM" id="MobiDB-lite"/>
    </source>
</evidence>
<dbReference type="OrthoDB" id="227596at2"/>
<keyword evidence="6" id="KW-0418">Kinase</keyword>
<feature type="transmembrane region" description="Helical" evidence="11">
    <location>
        <begin position="51"/>
        <end position="67"/>
    </location>
</feature>
<dbReference type="GO" id="GO:0016020">
    <property type="term" value="C:membrane"/>
    <property type="evidence" value="ECO:0007669"/>
    <property type="project" value="InterPro"/>
</dbReference>
<dbReference type="GO" id="GO:0046983">
    <property type="term" value="F:protein dimerization activity"/>
    <property type="evidence" value="ECO:0007669"/>
    <property type="project" value="InterPro"/>
</dbReference>
<accession>A0A417Y0G1</accession>
<feature type="region of interest" description="Disordered" evidence="10">
    <location>
        <begin position="526"/>
        <end position="559"/>
    </location>
</feature>
<dbReference type="Gene3D" id="3.30.565.10">
    <property type="entry name" value="Histidine kinase-like ATPase, C-terminal domain"/>
    <property type="match status" value="1"/>
</dbReference>
<feature type="region of interest" description="Disordered" evidence="10">
    <location>
        <begin position="587"/>
        <end position="626"/>
    </location>
</feature>
<keyword evidence="11" id="KW-0472">Membrane</keyword>
<dbReference type="InterPro" id="IPR036890">
    <property type="entry name" value="HATPase_C_sf"/>
</dbReference>
<dbReference type="InterPro" id="IPR011712">
    <property type="entry name" value="Sig_transdc_His_kin_sub3_dim/P"/>
</dbReference>
<feature type="compositionally biased region" description="Basic and acidic residues" evidence="10">
    <location>
        <begin position="591"/>
        <end position="626"/>
    </location>
</feature>
<organism evidence="13 14">
    <name type="scientific">Nocardioides immobilis</name>
    <dbReference type="NCBI Taxonomy" id="2049295"/>
    <lineage>
        <taxon>Bacteria</taxon>
        <taxon>Bacillati</taxon>
        <taxon>Actinomycetota</taxon>
        <taxon>Actinomycetes</taxon>
        <taxon>Propionibacteriales</taxon>
        <taxon>Nocardioidaceae</taxon>
        <taxon>Nocardioides</taxon>
    </lineage>
</organism>
<protein>
    <recommendedName>
        <fullName evidence="2">histidine kinase</fullName>
        <ecNumber evidence="2">2.7.13.3</ecNumber>
    </recommendedName>
</protein>
<feature type="transmembrane region" description="Helical" evidence="11">
    <location>
        <begin position="244"/>
        <end position="263"/>
    </location>
</feature>
<dbReference type="EMBL" id="QXGH01000019">
    <property type="protein sequence ID" value="RHW26138.1"/>
    <property type="molecule type" value="Genomic_DNA"/>
</dbReference>
<dbReference type="Proteomes" id="UP000283644">
    <property type="component" value="Unassembled WGS sequence"/>
</dbReference>
<feature type="transmembrane region" description="Helical" evidence="11">
    <location>
        <begin position="115"/>
        <end position="134"/>
    </location>
</feature>
<evidence type="ECO:0000256" key="6">
    <source>
        <dbReference type="ARBA" id="ARBA00022777"/>
    </source>
</evidence>
<evidence type="ECO:0000256" key="7">
    <source>
        <dbReference type="ARBA" id="ARBA00022840"/>
    </source>
</evidence>
<dbReference type="GO" id="GO:0005524">
    <property type="term" value="F:ATP binding"/>
    <property type="evidence" value="ECO:0007669"/>
    <property type="project" value="UniProtKB-KW"/>
</dbReference>
<evidence type="ECO:0000313" key="13">
    <source>
        <dbReference type="EMBL" id="RHW26138.1"/>
    </source>
</evidence>
<gene>
    <name evidence="13" type="ORF">D0Z08_15975</name>
</gene>
<dbReference type="Gene3D" id="1.20.5.1930">
    <property type="match status" value="1"/>
</dbReference>
<evidence type="ECO:0000256" key="3">
    <source>
        <dbReference type="ARBA" id="ARBA00022553"/>
    </source>
</evidence>
<dbReference type="PANTHER" id="PTHR24421">
    <property type="entry name" value="NITRATE/NITRITE SENSOR PROTEIN NARX-RELATED"/>
    <property type="match status" value="1"/>
</dbReference>
<dbReference type="EC" id="2.7.13.3" evidence="2"/>
<dbReference type="GO" id="GO:0000155">
    <property type="term" value="F:phosphorelay sensor kinase activity"/>
    <property type="evidence" value="ECO:0007669"/>
    <property type="project" value="InterPro"/>
</dbReference>
<evidence type="ECO:0000256" key="2">
    <source>
        <dbReference type="ARBA" id="ARBA00012438"/>
    </source>
</evidence>
<keyword evidence="3" id="KW-0597">Phosphoprotein</keyword>
<feature type="transmembrane region" description="Helical" evidence="11">
    <location>
        <begin position="184"/>
        <end position="208"/>
    </location>
</feature>
<keyword evidence="9" id="KW-0175">Coiled coil</keyword>
<evidence type="ECO:0000256" key="4">
    <source>
        <dbReference type="ARBA" id="ARBA00022679"/>
    </source>
</evidence>
<feature type="transmembrane region" description="Helical" evidence="11">
    <location>
        <begin position="12"/>
        <end position="31"/>
    </location>
</feature>
<evidence type="ECO:0000256" key="11">
    <source>
        <dbReference type="SAM" id="Phobius"/>
    </source>
</evidence>
<keyword evidence="8" id="KW-0902">Two-component regulatory system</keyword>
<feature type="transmembrane region" description="Helical" evidence="11">
    <location>
        <begin position="220"/>
        <end position="238"/>
    </location>
</feature>
<sequence length="626" mass="66352">MERLSESSLRFLGLGLFVLVVLADVAYLLLASGVGERPELTYPISPDIDEVLGTMLTATVGTALAWLRPRNPIGWLVTSTSLVLVLCMVGEAYGARALVLDDRLPAGDLVLSLTAGLWVPAVFVPVSLLLVRYPTGSLTGTSPRRFERAAVAALVLIYIAYAMSREAVTDVVRDETSPITLPDLSTPLLLAGVLILAASTLLIIGDAVRRIRRRPGRERSALLLLLGTTVAAAVVIFFGPDERLASVAFVGILVAVAVGVLRYGALGIEVTLLTGDRNDPFAVLNRLGVPMGEEIDERTLPGVLARLQEALGVEGIAIEGATGATVGVLPAEPVRVPLAFGGRELGAMLVGPRVGRAGWTATDRRIAEAVAPLLAAVLHAVRLAEELREEKERVVTATQAERVRLRQELHDGLGPALTGIGLGLDALAPGLPDDGADMVARLRAEVTSSLDETRRIIDDLRPAALDGTDLVTALRRRTDQVREAGVVEVTLDAPHVLPHLPPPVATAAFRIAEEAITNVVRHAKANTARSGSPSTTLWSSRCRTTASGRPDRDRAAWAPRPCATEPSAWAAAWSSRAPIPARWCAPSCRSVRRDPPGGGRRPPDGPLRDRGRGGAIDCDRARGRGG</sequence>
<keyword evidence="11" id="KW-0812">Transmembrane</keyword>
<keyword evidence="5" id="KW-0547">Nucleotide-binding</keyword>
<name>A0A417Y0G1_9ACTN</name>
<comment type="catalytic activity">
    <reaction evidence="1">
        <text>ATP + protein L-histidine = ADP + protein N-phospho-L-histidine.</text>
        <dbReference type="EC" id="2.7.13.3"/>
    </reaction>
</comment>
<dbReference type="AlphaFoldDB" id="A0A417Y0G1"/>
<evidence type="ECO:0000259" key="12">
    <source>
        <dbReference type="Pfam" id="PF07730"/>
    </source>
</evidence>
<keyword evidence="14" id="KW-1185">Reference proteome</keyword>
<reference evidence="13 14" key="1">
    <citation type="submission" date="2018-09" db="EMBL/GenBank/DDBJ databases">
        <title>Genome sequencing of Nocardioides immobilis CCTCC AB 2017083 for comparison to Nocardioides silvaticus.</title>
        <authorList>
            <person name="Li C."/>
            <person name="Wang G."/>
        </authorList>
    </citation>
    <scope>NUCLEOTIDE SEQUENCE [LARGE SCALE GENOMIC DNA]</scope>
    <source>
        <strain evidence="13 14">CCTCC AB 2017083</strain>
    </source>
</reference>
<dbReference type="InterPro" id="IPR050482">
    <property type="entry name" value="Sensor_HK_TwoCompSys"/>
</dbReference>
<feature type="transmembrane region" description="Helical" evidence="11">
    <location>
        <begin position="74"/>
        <end position="95"/>
    </location>
</feature>
<dbReference type="RefSeq" id="WP_118926244.1">
    <property type="nucleotide sequence ID" value="NZ_QXGH01000019.1"/>
</dbReference>
<comment type="caution">
    <text evidence="13">The sequence shown here is derived from an EMBL/GenBank/DDBJ whole genome shotgun (WGS) entry which is preliminary data.</text>
</comment>
<evidence type="ECO:0000256" key="8">
    <source>
        <dbReference type="ARBA" id="ARBA00023012"/>
    </source>
</evidence>
<keyword evidence="7" id="KW-0067">ATP-binding</keyword>
<proteinExistence type="predicted"/>
<evidence type="ECO:0000313" key="14">
    <source>
        <dbReference type="Proteomes" id="UP000283644"/>
    </source>
</evidence>